<protein>
    <submittedName>
        <fullName evidence="2">Uncharacterized protein</fullName>
    </submittedName>
</protein>
<evidence type="ECO:0000313" key="3">
    <source>
        <dbReference type="Proteomes" id="UP001500393"/>
    </source>
</evidence>
<keyword evidence="3" id="KW-1185">Reference proteome</keyword>
<gene>
    <name evidence="2" type="ORF">GCM10009789_39330</name>
</gene>
<evidence type="ECO:0000313" key="2">
    <source>
        <dbReference type="EMBL" id="GAA1581746.1"/>
    </source>
</evidence>
<sequence length="77" mass="8315">MTKETVVARTLLVLVFAPAGGMFGQAVAVAAAGREWWPWLVAALVWLVLSGLVSMAVSSLTSPRHHGQVSSRFDEHR</sequence>
<dbReference type="EMBL" id="BAAAOS010000022">
    <property type="protein sequence ID" value="GAA1581746.1"/>
    <property type="molecule type" value="Genomic_DNA"/>
</dbReference>
<keyword evidence="1" id="KW-0472">Membrane</keyword>
<keyword evidence="1" id="KW-1133">Transmembrane helix</keyword>
<feature type="transmembrane region" description="Helical" evidence="1">
    <location>
        <begin position="36"/>
        <end position="57"/>
    </location>
</feature>
<comment type="caution">
    <text evidence="2">The sequence shown here is derived from an EMBL/GenBank/DDBJ whole genome shotgun (WGS) entry which is preliminary data.</text>
</comment>
<proteinExistence type="predicted"/>
<name>A0ABP4PKQ6_9ACTN</name>
<dbReference type="RefSeq" id="WP_344215879.1">
    <property type="nucleotide sequence ID" value="NZ_BAAAOS010000022.1"/>
</dbReference>
<reference evidence="3" key="1">
    <citation type="journal article" date="2019" name="Int. J. Syst. Evol. Microbiol.">
        <title>The Global Catalogue of Microorganisms (GCM) 10K type strain sequencing project: providing services to taxonomists for standard genome sequencing and annotation.</title>
        <authorList>
            <consortium name="The Broad Institute Genomics Platform"/>
            <consortium name="The Broad Institute Genome Sequencing Center for Infectious Disease"/>
            <person name="Wu L."/>
            <person name="Ma J."/>
        </authorList>
    </citation>
    <scope>NUCLEOTIDE SEQUENCE [LARGE SCALE GENOMIC DNA]</scope>
    <source>
        <strain evidence="3">JCM 14969</strain>
    </source>
</reference>
<dbReference type="Proteomes" id="UP001500393">
    <property type="component" value="Unassembled WGS sequence"/>
</dbReference>
<evidence type="ECO:0000256" key="1">
    <source>
        <dbReference type="SAM" id="Phobius"/>
    </source>
</evidence>
<organism evidence="2 3">
    <name type="scientific">Kribbella sancticallisti</name>
    <dbReference type="NCBI Taxonomy" id="460087"/>
    <lineage>
        <taxon>Bacteria</taxon>
        <taxon>Bacillati</taxon>
        <taxon>Actinomycetota</taxon>
        <taxon>Actinomycetes</taxon>
        <taxon>Propionibacteriales</taxon>
        <taxon>Kribbellaceae</taxon>
        <taxon>Kribbella</taxon>
    </lineage>
</organism>
<keyword evidence="1" id="KW-0812">Transmembrane</keyword>
<accession>A0ABP4PKQ6</accession>